<accession>A0A5J4KP83</accession>
<comment type="caution">
    <text evidence="5">The sequence shown here is derived from an EMBL/GenBank/DDBJ whole genome shotgun (WGS) entry which is preliminary data.</text>
</comment>
<dbReference type="RefSeq" id="WP_151757535.1">
    <property type="nucleotide sequence ID" value="NZ_BKZW01000002.1"/>
</dbReference>
<dbReference type="PROSITE" id="PS50943">
    <property type="entry name" value="HTH_CROC1"/>
    <property type="match status" value="1"/>
</dbReference>
<protein>
    <recommendedName>
        <fullName evidence="7">HTH cro/C1-type domain-containing protein</fullName>
    </recommendedName>
</protein>
<feature type="transmembrane region" description="Helical" evidence="2">
    <location>
        <begin position="813"/>
        <end position="837"/>
    </location>
</feature>
<dbReference type="PANTHER" id="PTHR46558:SF4">
    <property type="entry name" value="DNA-BIDING PHAGE PROTEIN"/>
    <property type="match status" value="1"/>
</dbReference>
<feature type="domain" description="NACHT" evidence="3">
    <location>
        <begin position="189"/>
        <end position="278"/>
    </location>
</feature>
<dbReference type="Gene3D" id="3.40.50.300">
    <property type="entry name" value="P-loop containing nucleotide triphosphate hydrolases"/>
    <property type="match status" value="1"/>
</dbReference>
<feature type="transmembrane region" description="Helical" evidence="2">
    <location>
        <begin position="843"/>
        <end position="864"/>
    </location>
</feature>
<feature type="transmembrane region" description="Helical" evidence="2">
    <location>
        <begin position="644"/>
        <end position="663"/>
    </location>
</feature>
<dbReference type="Gene3D" id="1.10.260.40">
    <property type="entry name" value="lambda repressor-like DNA-binding domains"/>
    <property type="match status" value="1"/>
</dbReference>
<feature type="transmembrane region" description="Helical" evidence="2">
    <location>
        <begin position="556"/>
        <end position="577"/>
    </location>
</feature>
<dbReference type="Pfam" id="PF05729">
    <property type="entry name" value="NACHT"/>
    <property type="match status" value="1"/>
</dbReference>
<evidence type="ECO:0008006" key="7">
    <source>
        <dbReference type="Google" id="ProtNLM"/>
    </source>
</evidence>
<feature type="transmembrane region" description="Helical" evidence="2">
    <location>
        <begin position="669"/>
        <end position="690"/>
    </location>
</feature>
<keyword evidence="2" id="KW-0812">Transmembrane</keyword>
<feature type="transmembrane region" description="Helical" evidence="2">
    <location>
        <begin position="729"/>
        <end position="749"/>
    </location>
</feature>
<feature type="transmembrane region" description="Helical" evidence="2">
    <location>
        <begin position="583"/>
        <end position="608"/>
    </location>
</feature>
<keyword evidence="6" id="KW-1185">Reference proteome</keyword>
<keyword evidence="2" id="KW-1133">Transmembrane helix</keyword>
<proteinExistence type="predicted"/>
<evidence type="ECO:0000313" key="5">
    <source>
        <dbReference type="EMBL" id="GER89675.1"/>
    </source>
</evidence>
<dbReference type="InterPro" id="IPR001387">
    <property type="entry name" value="Cro/C1-type_HTH"/>
</dbReference>
<evidence type="ECO:0000256" key="1">
    <source>
        <dbReference type="ARBA" id="ARBA00023125"/>
    </source>
</evidence>
<feature type="transmembrane region" description="Helical" evidence="2">
    <location>
        <begin position="513"/>
        <end position="535"/>
    </location>
</feature>
<dbReference type="SUPFAM" id="SSF52540">
    <property type="entry name" value="P-loop containing nucleoside triphosphate hydrolases"/>
    <property type="match status" value="1"/>
</dbReference>
<evidence type="ECO:0000313" key="6">
    <source>
        <dbReference type="Proteomes" id="UP000326912"/>
    </source>
</evidence>
<dbReference type="GO" id="GO:0003677">
    <property type="term" value="F:DNA binding"/>
    <property type="evidence" value="ECO:0007669"/>
    <property type="project" value="UniProtKB-KW"/>
</dbReference>
<dbReference type="EMBL" id="BKZW01000002">
    <property type="protein sequence ID" value="GER89675.1"/>
    <property type="molecule type" value="Genomic_DNA"/>
</dbReference>
<dbReference type="InterPro" id="IPR010982">
    <property type="entry name" value="Lambda_DNA-bd_dom_sf"/>
</dbReference>
<evidence type="ECO:0000259" key="4">
    <source>
        <dbReference type="PROSITE" id="PS50943"/>
    </source>
</evidence>
<reference evidence="5 6" key="1">
    <citation type="submission" date="2019-10" db="EMBL/GenBank/DDBJ databases">
        <title>Dictyobacter vulcani sp. nov., within the class Ktedonobacteria, isolated from soil of volcanic Mt. Zao.</title>
        <authorList>
            <person name="Zheng Y."/>
            <person name="Wang C.M."/>
            <person name="Sakai Y."/>
            <person name="Abe K."/>
            <person name="Yokota A."/>
            <person name="Yabe S."/>
        </authorList>
    </citation>
    <scope>NUCLEOTIDE SEQUENCE [LARGE SCALE GENOMIC DNA]</scope>
    <source>
        <strain evidence="5 6">W12</strain>
    </source>
</reference>
<organism evidence="5 6">
    <name type="scientific">Dictyobacter vulcani</name>
    <dbReference type="NCBI Taxonomy" id="2607529"/>
    <lineage>
        <taxon>Bacteria</taxon>
        <taxon>Bacillati</taxon>
        <taxon>Chloroflexota</taxon>
        <taxon>Ktedonobacteria</taxon>
        <taxon>Ktedonobacterales</taxon>
        <taxon>Dictyobacteraceae</taxon>
        <taxon>Dictyobacter</taxon>
    </lineage>
</organism>
<feature type="transmembrane region" description="Helical" evidence="2">
    <location>
        <begin position="761"/>
        <end position="781"/>
    </location>
</feature>
<sequence>MNDGKNINEALRRSRVEHGWTQKDLADALGVAEATVRSWEHRKRSPSPDLLARLSRALKKSPEELGLYPFPQTTAEIDISPNDDDTSSFSDIEIVAEAEHHPFIHRAPFMMFQHSDTDENRYRMLKRVQTRWITGVLDHIASHSLISLDLQIRSDAVAKLWNTDILADHPAPPDLTSKCIAEVYDEADRELLILGEPGSGKTTLLLELTSNLIKRAQVDEKQPIPVIFHLSSWANKQLPLDQWLEEELNTKYLVPIRLAKKWISGDKVVTLLDGLDEVNEEVRASCIAAINAYRKDHGFVSMVVCCRSTVYAALPSQLVLNTAVEVQPLTIQKIDDYVARGGPSLAAMRQALQTDPALQEMASTPFMLNVLATVHQDLTDEEIQTMADVEERRNKIFETYVKRLLQRQASPLYTQEQIQRWLSWLAQQMSTRNQTEFYLEHIQPDWLEEPTSIKYRNAVIRVIFGVNLALDGGLFACFRGDSEPSQLGLFYWLGGKGLGNTILGWMAQGIGGGLHGGTSMGLILYVVEAIVVLIAGKKAVSSLSFTSLRQGLMSGLRSALIFGSVVAVFAALVFSLANGWYFGIYHGLAIGLFEGILVGSVVGLLAALRSEQEDIYEQHQKDQSQWTRWKQRILKEKRSPMDRIVNFALFTVCETIGMATIYSLQAGAITQHILTDAFVVGVGSGLIFGLGNGTDLLPGLGRIIEPAESVVWSWSTMIKNSGAILKKGILLALAIALPIIITLGAVSSFFNGVSYGWRYGIIYGAIVGAVNGLASILVGILNSGWSSERLSDDQRQSITQPNIGIRNSIKHGLLAAGSMGPVGGILGGVCCGLFFWLAGVPGWRTLLLGFILVYSVLFGFRFWIAYGGRASIEHIILRWYLRRTGAIPKKYTLFLNYAAERALLRKVGGGYMFSHRLLLEYFARLADHTHQSTTGEK</sequence>
<dbReference type="SUPFAM" id="SSF47413">
    <property type="entry name" value="lambda repressor-like DNA-binding domains"/>
    <property type="match status" value="1"/>
</dbReference>
<feature type="domain" description="HTH cro/C1-type" evidence="4">
    <location>
        <begin position="11"/>
        <end position="65"/>
    </location>
</feature>
<keyword evidence="1" id="KW-0238">DNA-binding</keyword>
<keyword evidence="2" id="KW-0472">Membrane</keyword>
<dbReference type="CDD" id="cd00093">
    <property type="entry name" value="HTH_XRE"/>
    <property type="match status" value="1"/>
</dbReference>
<evidence type="ECO:0000256" key="2">
    <source>
        <dbReference type="SAM" id="Phobius"/>
    </source>
</evidence>
<dbReference type="PANTHER" id="PTHR46558">
    <property type="entry name" value="TRACRIPTIONAL REGULATORY PROTEIN-RELATED-RELATED"/>
    <property type="match status" value="1"/>
</dbReference>
<dbReference type="InterPro" id="IPR027417">
    <property type="entry name" value="P-loop_NTPase"/>
</dbReference>
<gene>
    <name evidence="5" type="ORF">KDW_38370</name>
</gene>
<dbReference type="SMART" id="SM00530">
    <property type="entry name" value="HTH_XRE"/>
    <property type="match status" value="1"/>
</dbReference>
<dbReference type="PROSITE" id="PS50837">
    <property type="entry name" value="NACHT"/>
    <property type="match status" value="1"/>
</dbReference>
<dbReference type="AlphaFoldDB" id="A0A5J4KP83"/>
<dbReference type="InterPro" id="IPR007111">
    <property type="entry name" value="NACHT_NTPase"/>
</dbReference>
<dbReference type="Pfam" id="PF01381">
    <property type="entry name" value="HTH_3"/>
    <property type="match status" value="1"/>
</dbReference>
<evidence type="ECO:0000259" key="3">
    <source>
        <dbReference type="PROSITE" id="PS50837"/>
    </source>
</evidence>
<name>A0A5J4KP83_9CHLR</name>
<dbReference type="Proteomes" id="UP000326912">
    <property type="component" value="Unassembled WGS sequence"/>
</dbReference>